<dbReference type="AlphaFoldDB" id="A0A382CZ42"/>
<dbReference type="EMBL" id="UINC01036851">
    <property type="protein sequence ID" value="SVB31448.1"/>
    <property type="molecule type" value="Genomic_DNA"/>
</dbReference>
<reference evidence="1" key="1">
    <citation type="submission" date="2018-05" db="EMBL/GenBank/DDBJ databases">
        <authorList>
            <person name="Lanie J.A."/>
            <person name="Ng W.-L."/>
            <person name="Kazmierczak K.M."/>
            <person name="Andrzejewski T.M."/>
            <person name="Davidsen T.M."/>
            <person name="Wayne K.J."/>
            <person name="Tettelin H."/>
            <person name="Glass J.I."/>
            <person name="Rusch D."/>
            <person name="Podicherti R."/>
            <person name="Tsui H.-C.T."/>
            <person name="Winkler M.E."/>
        </authorList>
    </citation>
    <scope>NUCLEOTIDE SEQUENCE</scope>
</reference>
<proteinExistence type="predicted"/>
<accession>A0A382CZ42</accession>
<organism evidence="1">
    <name type="scientific">marine metagenome</name>
    <dbReference type="NCBI Taxonomy" id="408172"/>
    <lineage>
        <taxon>unclassified sequences</taxon>
        <taxon>metagenomes</taxon>
        <taxon>ecological metagenomes</taxon>
    </lineage>
</organism>
<evidence type="ECO:0000313" key="1">
    <source>
        <dbReference type="EMBL" id="SVB31448.1"/>
    </source>
</evidence>
<feature type="non-terminal residue" evidence="1">
    <location>
        <position position="309"/>
    </location>
</feature>
<protein>
    <submittedName>
        <fullName evidence="1">Uncharacterized protein</fullName>
    </submittedName>
</protein>
<sequence length="309" mass="36415">MNFLKCSFLFFCLILFVIFFPSAGLTKNFIFEEKNLTKKEEARDKYRLSAKIVPRQPLFRLEKSSPLTWSNDAQSSSSNWTMKDGNYNWKPGDHEASISIPLKNNFTLEDKTPTSLDEIQIEYQDFFPKNPSQFSFEMAVLEKQTSTFQKNPPIWKKKIVTAIPKQLSMPKIKENLFATSIKKKNDLYLIKRRLGLSFDPSWRFTQNEVIAKNYGNHTVFQRRFDMDLRFIEFIDIVFRENVTENDLNSFRCNFRITHTETAKKLKLVEHYKLAHGYKYAEGTNQILNIKGKKTIRFNIGDFVRNAYKT</sequence>
<name>A0A382CZ42_9ZZZZ</name>
<gene>
    <name evidence="1" type="ORF">METZ01_LOCUS184302</name>
</gene>